<feature type="region of interest" description="Disordered" evidence="1">
    <location>
        <begin position="45"/>
        <end position="68"/>
    </location>
</feature>
<proteinExistence type="predicted"/>
<evidence type="ECO:0000256" key="1">
    <source>
        <dbReference type="SAM" id="MobiDB-lite"/>
    </source>
</evidence>
<organism evidence="2">
    <name type="scientific">Myoviridae sp. ct9Ns12</name>
    <dbReference type="NCBI Taxonomy" id="2826626"/>
    <lineage>
        <taxon>Viruses</taxon>
        <taxon>Duplodnaviria</taxon>
        <taxon>Heunggongvirae</taxon>
        <taxon>Uroviricota</taxon>
        <taxon>Caudoviricetes</taxon>
    </lineage>
</organism>
<sequence>MNEYIQAIYEIAVSNNKFLIATEQRLINIEAKLDVLLGVGTPDSVKEMKSRVPAPKKYPQSAEEPVAE</sequence>
<evidence type="ECO:0000313" key="2">
    <source>
        <dbReference type="EMBL" id="DAD81702.1"/>
    </source>
</evidence>
<name>A0A8S5MHK8_9CAUD</name>
<protein>
    <submittedName>
        <fullName evidence="2">Uncharacterized protein</fullName>
    </submittedName>
</protein>
<accession>A0A8S5MHK8</accession>
<reference evidence="2" key="1">
    <citation type="journal article" date="2021" name="Proc. Natl. Acad. Sci. U.S.A.">
        <title>A Catalog of Tens of Thousands of Viruses from Human Metagenomes Reveals Hidden Associations with Chronic Diseases.</title>
        <authorList>
            <person name="Tisza M.J."/>
            <person name="Buck C.B."/>
        </authorList>
    </citation>
    <scope>NUCLEOTIDE SEQUENCE</scope>
    <source>
        <strain evidence="2">Ct9Ns12</strain>
    </source>
</reference>
<dbReference type="EMBL" id="BK014906">
    <property type="protein sequence ID" value="DAD81702.1"/>
    <property type="molecule type" value="Genomic_DNA"/>
</dbReference>